<organism evidence="2 3">
    <name type="scientific">Luteitalea pratensis</name>
    <dbReference type="NCBI Taxonomy" id="1855912"/>
    <lineage>
        <taxon>Bacteria</taxon>
        <taxon>Pseudomonadati</taxon>
        <taxon>Acidobacteriota</taxon>
        <taxon>Vicinamibacteria</taxon>
        <taxon>Vicinamibacterales</taxon>
        <taxon>Vicinamibacteraceae</taxon>
        <taxon>Luteitalea</taxon>
    </lineage>
</organism>
<reference evidence="3" key="2">
    <citation type="submission" date="2016-04" db="EMBL/GenBank/DDBJ databases">
        <title>First Complete Genome Sequence of a Subdivision 6 Acidobacterium.</title>
        <authorList>
            <person name="Huang S."/>
            <person name="Vieira S."/>
            <person name="Bunk B."/>
            <person name="Riedel T."/>
            <person name="Sproeer C."/>
            <person name="Overmann J."/>
        </authorList>
    </citation>
    <scope>NUCLEOTIDE SEQUENCE [LARGE SCALE GENOMIC DNA]</scope>
    <source>
        <strain evidence="3">DSM 100886 HEG_-6_39</strain>
    </source>
</reference>
<dbReference type="KEGG" id="abac:LuPra_00467"/>
<accession>A0A143PGA8</accession>
<dbReference type="EMBL" id="CP015136">
    <property type="protein sequence ID" value="AMY07300.1"/>
    <property type="molecule type" value="Genomic_DNA"/>
</dbReference>
<name>A0A143PGA8_LUTPR</name>
<keyword evidence="1" id="KW-0812">Transmembrane</keyword>
<feature type="transmembrane region" description="Helical" evidence="1">
    <location>
        <begin position="12"/>
        <end position="30"/>
    </location>
</feature>
<protein>
    <submittedName>
        <fullName evidence="2">Uncharacterized protein</fullName>
    </submittedName>
</protein>
<sequence>MTHPPRSKTLGSAIKVVAFEIVTLLLLFVLQQAFTR</sequence>
<evidence type="ECO:0000256" key="1">
    <source>
        <dbReference type="SAM" id="Phobius"/>
    </source>
</evidence>
<gene>
    <name evidence="2" type="ORF">LuPra_00467</name>
</gene>
<keyword evidence="1" id="KW-1133">Transmembrane helix</keyword>
<evidence type="ECO:0000313" key="2">
    <source>
        <dbReference type="EMBL" id="AMY07300.1"/>
    </source>
</evidence>
<dbReference type="Proteomes" id="UP000076079">
    <property type="component" value="Chromosome"/>
</dbReference>
<proteinExistence type="predicted"/>
<keyword evidence="3" id="KW-1185">Reference proteome</keyword>
<reference evidence="2 3" key="1">
    <citation type="journal article" date="2016" name="Genome Announc.">
        <title>First Complete Genome Sequence of a Subdivision 6 Acidobacterium Strain.</title>
        <authorList>
            <person name="Huang S."/>
            <person name="Vieira S."/>
            <person name="Bunk B."/>
            <person name="Riedel T."/>
            <person name="Sproer C."/>
            <person name="Overmann J."/>
        </authorList>
    </citation>
    <scope>NUCLEOTIDE SEQUENCE [LARGE SCALE GENOMIC DNA]</scope>
    <source>
        <strain evidence="3">DSM 100886 HEG_-6_39</strain>
    </source>
</reference>
<keyword evidence="1" id="KW-0472">Membrane</keyword>
<evidence type="ECO:0000313" key="3">
    <source>
        <dbReference type="Proteomes" id="UP000076079"/>
    </source>
</evidence>
<dbReference type="AlphaFoldDB" id="A0A143PGA8"/>